<dbReference type="GeneID" id="5723285"/>
<dbReference type="Proteomes" id="UP000006906">
    <property type="component" value="Chromosome 5"/>
</dbReference>
<dbReference type="InParanoid" id="A0A2K3DSZ8"/>
<dbReference type="OrthoDB" id="532602at2759"/>
<dbReference type="EMBL" id="CM008966">
    <property type="protein sequence ID" value="PNW83656.1"/>
    <property type="molecule type" value="Genomic_DNA"/>
</dbReference>
<protein>
    <submittedName>
        <fullName evidence="2">Uncharacterized protein</fullName>
    </submittedName>
</protein>
<dbReference type="RefSeq" id="XP_042924876.1">
    <property type="nucleotide sequence ID" value="XM_043062312.1"/>
</dbReference>
<organism evidence="2 3">
    <name type="scientific">Chlamydomonas reinhardtii</name>
    <name type="common">Chlamydomonas smithii</name>
    <dbReference type="NCBI Taxonomy" id="3055"/>
    <lineage>
        <taxon>Eukaryota</taxon>
        <taxon>Viridiplantae</taxon>
        <taxon>Chlorophyta</taxon>
        <taxon>core chlorophytes</taxon>
        <taxon>Chlorophyceae</taxon>
        <taxon>CS clade</taxon>
        <taxon>Chlamydomonadales</taxon>
        <taxon>Chlamydomonadaceae</taxon>
        <taxon>Chlamydomonas</taxon>
    </lineage>
</organism>
<dbReference type="PaxDb" id="3055-EDO99933"/>
<evidence type="ECO:0000256" key="1">
    <source>
        <dbReference type="SAM" id="MobiDB-lite"/>
    </source>
</evidence>
<name>A0A2K3DSZ8_CHLRE</name>
<gene>
    <name evidence="2" type="ORF">CHLRE_05g238301v5</name>
</gene>
<dbReference type="KEGG" id="cre:CHLRE_05g238301v5"/>
<feature type="region of interest" description="Disordered" evidence="1">
    <location>
        <begin position="34"/>
        <end position="71"/>
    </location>
</feature>
<evidence type="ECO:0000313" key="3">
    <source>
        <dbReference type="Proteomes" id="UP000006906"/>
    </source>
</evidence>
<accession>A0A2K3DSZ8</accession>
<dbReference type="AlphaFoldDB" id="A0A2K3DSZ8"/>
<feature type="compositionally biased region" description="Low complexity" evidence="1">
    <location>
        <begin position="40"/>
        <end position="51"/>
    </location>
</feature>
<evidence type="ECO:0000313" key="2">
    <source>
        <dbReference type="EMBL" id="PNW83656.1"/>
    </source>
</evidence>
<reference evidence="2 3" key="1">
    <citation type="journal article" date="2007" name="Science">
        <title>The Chlamydomonas genome reveals the evolution of key animal and plant functions.</title>
        <authorList>
            <person name="Merchant S.S."/>
            <person name="Prochnik S.E."/>
            <person name="Vallon O."/>
            <person name="Harris E.H."/>
            <person name="Karpowicz S.J."/>
            <person name="Witman G.B."/>
            <person name="Terry A."/>
            <person name="Salamov A."/>
            <person name="Fritz-Laylin L.K."/>
            <person name="Marechal-Drouard L."/>
            <person name="Marshall W.F."/>
            <person name="Qu L.H."/>
            <person name="Nelson D.R."/>
            <person name="Sanderfoot A.A."/>
            <person name="Spalding M.H."/>
            <person name="Kapitonov V.V."/>
            <person name="Ren Q."/>
            <person name="Ferris P."/>
            <person name="Lindquist E."/>
            <person name="Shapiro H."/>
            <person name="Lucas S.M."/>
            <person name="Grimwood J."/>
            <person name="Schmutz J."/>
            <person name="Cardol P."/>
            <person name="Cerutti H."/>
            <person name="Chanfreau G."/>
            <person name="Chen C.L."/>
            <person name="Cognat V."/>
            <person name="Croft M.T."/>
            <person name="Dent R."/>
            <person name="Dutcher S."/>
            <person name="Fernandez E."/>
            <person name="Fukuzawa H."/>
            <person name="Gonzalez-Ballester D."/>
            <person name="Gonzalez-Halphen D."/>
            <person name="Hallmann A."/>
            <person name="Hanikenne M."/>
            <person name="Hippler M."/>
            <person name="Inwood W."/>
            <person name="Jabbari K."/>
            <person name="Kalanon M."/>
            <person name="Kuras R."/>
            <person name="Lefebvre P.A."/>
            <person name="Lemaire S.D."/>
            <person name="Lobanov A.V."/>
            <person name="Lohr M."/>
            <person name="Manuell A."/>
            <person name="Meier I."/>
            <person name="Mets L."/>
            <person name="Mittag M."/>
            <person name="Mittelmeier T."/>
            <person name="Moroney J.V."/>
            <person name="Moseley J."/>
            <person name="Napoli C."/>
            <person name="Nedelcu A.M."/>
            <person name="Niyogi K."/>
            <person name="Novoselov S.V."/>
            <person name="Paulsen I.T."/>
            <person name="Pazour G."/>
            <person name="Purton S."/>
            <person name="Ral J.P."/>
            <person name="Riano-Pachon D.M."/>
            <person name="Riekhof W."/>
            <person name="Rymarquis L."/>
            <person name="Schroda M."/>
            <person name="Stern D."/>
            <person name="Umen J."/>
            <person name="Willows R."/>
            <person name="Wilson N."/>
            <person name="Zimmer S.L."/>
            <person name="Allmer J."/>
            <person name="Balk J."/>
            <person name="Bisova K."/>
            <person name="Chen C.J."/>
            <person name="Elias M."/>
            <person name="Gendler K."/>
            <person name="Hauser C."/>
            <person name="Lamb M.R."/>
            <person name="Ledford H."/>
            <person name="Long J.C."/>
            <person name="Minagawa J."/>
            <person name="Page M.D."/>
            <person name="Pan J."/>
            <person name="Pootakham W."/>
            <person name="Roje S."/>
            <person name="Rose A."/>
            <person name="Stahlberg E."/>
            <person name="Terauchi A.M."/>
            <person name="Yang P."/>
            <person name="Ball S."/>
            <person name="Bowler C."/>
            <person name="Dieckmann C.L."/>
            <person name="Gladyshev V.N."/>
            <person name="Green P."/>
            <person name="Jorgensen R."/>
            <person name="Mayfield S."/>
            <person name="Mueller-Roeber B."/>
            <person name="Rajamani S."/>
            <person name="Sayre R.T."/>
            <person name="Brokstein P."/>
            <person name="Dubchak I."/>
            <person name="Goodstein D."/>
            <person name="Hornick L."/>
            <person name="Huang Y.W."/>
            <person name="Jhaveri J."/>
            <person name="Luo Y."/>
            <person name="Martinez D."/>
            <person name="Ngau W.C."/>
            <person name="Otillar B."/>
            <person name="Poliakov A."/>
            <person name="Porter A."/>
            <person name="Szajkowski L."/>
            <person name="Werner G."/>
            <person name="Zhou K."/>
            <person name="Grigoriev I.V."/>
            <person name="Rokhsar D.S."/>
            <person name="Grossman A.R."/>
        </authorList>
    </citation>
    <scope>NUCLEOTIDE SEQUENCE [LARGE SCALE GENOMIC DNA]</scope>
    <source>
        <strain evidence="3">CC-503</strain>
    </source>
</reference>
<dbReference type="Gramene" id="PNW83656">
    <property type="protein sequence ID" value="PNW83656"/>
    <property type="gene ID" value="CHLRE_05g238301v5"/>
</dbReference>
<keyword evidence="3" id="KW-1185">Reference proteome</keyword>
<proteinExistence type="predicted"/>
<sequence length="253" mass="25479">MPRSSQPRLACAPLCAVSGAGDWRTHSQAQPALCNGDGSGNHNSNNNNNGGNRIGGNGGNGGNSGSGAGGFDDSCSSRRTWGYMPRGAALLTHATLGALAITAITAAMPPQGKAAGSRASAPAAAAASAAQLSSSPTKDSHMLLHPHHTISETLSSHAYGEGSPMRPRSKVVHVPVRGSTLVVPLACTGAAGRDGGSRDAAVRRVGGASAGAGGGFGFLHRAKTVEAPIELSDGEVSLMANRQYRVRDSVFIH</sequence>
<feature type="compositionally biased region" description="Gly residues" evidence="1">
    <location>
        <begin position="52"/>
        <end position="70"/>
    </location>
</feature>